<dbReference type="EMBL" id="JAHLQT010034244">
    <property type="protein sequence ID" value="KAG7158940.1"/>
    <property type="molecule type" value="Genomic_DNA"/>
</dbReference>
<dbReference type="Proteomes" id="UP000747542">
    <property type="component" value="Unassembled WGS sequence"/>
</dbReference>
<organism evidence="2 3">
    <name type="scientific">Homarus americanus</name>
    <name type="common">American lobster</name>
    <dbReference type="NCBI Taxonomy" id="6706"/>
    <lineage>
        <taxon>Eukaryota</taxon>
        <taxon>Metazoa</taxon>
        <taxon>Ecdysozoa</taxon>
        <taxon>Arthropoda</taxon>
        <taxon>Crustacea</taxon>
        <taxon>Multicrustacea</taxon>
        <taxon>Malacostraca</taxon>
        <taxon>Eumalacostraca</taxon>
        <taxon>Eucarida</taxon>
        <taxon>Decapoda</taxon>
        <taxon>Pleocyemata</taxon>
        <taxon>Astacidea</taxon>
        <taxon>Nephropoidea</taxon>
        <taxon>Nephropidae</taxon>
        <taxon>Homarus</taxon>
    </lineage>
</organism>
<reference evidence="2" key="1">
    <citation type="journal article" date="2021" name="Sci. Adv.">
        <title>The American lobster genome reveals insights on longevity, neural, and immune adaptations.</title>
        <authorList>
            <person name="Polinski J.M."/>
            <person name="Zimin A.V."/>
            <person name="Clark K.F."/>
            <person name="Kohn A.B."/>
            <person name="Sadowski N."/>
            <person name="Timp W."/>
            <person name="Ptitsyn A."/>
            <person name="Khanna P."/>
            <person name="Romanova D.Y."/>
            <person name="Williams P."/>
            <person name="Greenwood S.J."/>
            <person name="Moroz L.L."/>
            <person name="Walt D.R."/>
            <person name="Bodnar A.G."/>
        </authorList>
    </citation>
    <scope>NUCLEOTIDE SEQUENCE</scope>
    <source>
        <strain evidence="2">GMGI-L3</strain>
    </source>
</reference>
<dbReference type="Pfam" id="PF13349">
    <property type="entry name" value="DUF4097"/>
    <property type="match status" value="1"/>
</dbReference>
<evidence type="ECO:0000259" key="1">
    <source>
        <dbReference type="Pfam" id="PF13349"/>
    </source>
</evidence>
<keyword evidence="3" id="KW-1185">Reference proteome</keyword>
<proteinExistence type="predicted"/>
<dbReference type="AlphaFoldDB" id="A0A8J5JJP6"/>
<evidence type="ECO:0000313" key="2">
    <source>
        <dbReference type="EMBL" id="KAG7158940.1"/>
    </source>
</evidence>
<dbReference type="PANTHER" id="PTHR34094:SF1">
    <property type="entry name" value="PROTEIN FAM185A"/>
    <property type="match status" value="1"/>
</dbReference>
<dbReference type="PANTHER" id="PTHR34094">
    <property type="match status" value="1"/>
</dbReference>
<comment type="caution">
    <text evidence="2">The sequence shown here is derived from an EMBL/GenBank/DDBJ whole genome shotgun (WGS) entry which is preliminary data.</text>
</comment>
<protein>
    <submittedName>
        <fullName evidence="2">Protein FAM185A-like</fullName>
    </submittedName>
</protein>
<dbReference type="InterPro" id="IPR025164">
    <property type="entry name" value="Toastrack_DUF4097"/>
</dbReference>
<name>A0A8J5JJP6_HOMAM</name>
<accession>A0A8J5JJP6</accession>
<gene>
    <name evidence="2" type="primary">Fam185a-L</name>
    <name evidence="2" type="ORF">Hamer_G006319</name>
</gene>
<sequence length="344" mass="37530">MTLVPSTLFRFIKQMNCLTRSNASIKMTNIATKYIGNNGWRNSDFNRRFIFSHATEDYIKLMGKDLHVNPGFGVLHANGTVDLLIKPTNPQSSKIFCEVQIPIKYDLDVKLLDDASVQILGMEADEVNVSTVNGEINTHGLKSHNIHVNTEHGHITSEGTMQGNIFINAKTTKLKAKRLQGLILDIEAEELSTAVESSYMNQGQISAHRGDIIINNLHGCTDLLIKQGQVVITGFHGQISGFVGSGKVDVHVTDVTGNSTLHLNEGSLVLSVLENPRHDLEVTATSLDISKEIKSAGTTASGSSQTFNLVKNDNAEASILKATVLNGSAQVKYQDWFSTLGIKM</sequence>
<feature type="domain" description="DUF4097" evidence="1">
    <location>
        <begin position="98"/>
        <end position="299"/>
    </location>
</feature>
<evidence type="ECO:0000313" key="3">
    <source>
        <dbReference type="Proteomes" id="UP000747542"/>
    </source>
</evidence>